<keyword evidence="7" id="KW-1185">Reference proteome</keyword>
<evidence type="ECO:0000313" key="7">
    <source>
        <dbReference type="Proteomes" id="UP000249522"/>
    </source>
</evidence>
<evidence type="ECO:0000256" key="2">
    <source>
        <dbReference type="ARBA" id="ARBA00023015"/>
    </source>
</evidence>
<feature type="domain" description="HTH lysR-type" evidence="5">
    <location>
        <begin position="1"/>
        <end position="57"/>
    </location>
</feature>
<accession>A0A2W1L873</accession>
<dbReference type="Pfam" id="PF00126">
    <property type="entry name" value="HTH_1"/>
    <property type="match status" value="1"/>
</dbReference>
<dbReference type="InterPro" id="IPR036388">
    <property type="entry name" value="WH-like_DNA-bd_sf"/>
</dbReference>
<dbReference type="EMBL" id="QKRB01000053">
    <property type="protein sequence ID" value="PZD94340.1"/>
    <property type="molecule type" value="Genomic_DNA"/>
</dbReference>
<dbReference type="Pfam" id="PF03466">
    <property type="entry name" value="LysR_substrate"/>
    <property type="match status" value="1"/>
</dbReference>
<dbReference type="AlphaFoldDB" id="A0A2W1L873"/>
<proteinExistence type="inferred from homology"/>
<evidence type="ECO:0000256" key="4">
    <source>
        <dbReference type="ARBA" id="ARBA00023163"/>
    </source>
</evidence>
<dbReference type="InterPro" id="IPR005119">
    <property type="entry name" value="LysR_subst-bd"/>
</dbReference>
<evidence type="ECO:0000256" key="3">
    <source>
        <dbReference type="ARBA" id="ARBA00023125"/>
    </source>
</evidence>
<dbReference type="Gene3D" id="1.10.10.10">
    <property type="entry name" value="Winged helix-like DNA-binding domain superfamily/Winged helix DNA-binding domain"/>
    <property type="match status" value="1"/>
</dbReference>
<keyword evidence="2" id="KW-0805">Transcription regulation</keyword>
<dbReference type="Gene3D" id="3.40.190.290">
    <property type="match status" value="1"/>
</dbReference>
<keyword evidence="4" id="KW-0804">Transcription</keyword>
<dbReference type="SUPFAM" id="SSF53850">
    <property type="entry name" value="Periplasmic binding protein-like II"/>
    <property type="match status" value="1"/>
</dbReference>
<dbReference type="InterPro" id="IPR036390">
    <property type="entry name" value="WH_DNA-bd_sf"/>
</dbReference>
<dbReference type="GO" id="GO:0003700">
    <property type="term" value="F:DNA-binding transcription factor activity"/>
    <property type="evidence" value="ECO:0007669"/>
    <property type="project" value="InterPro"/>
</dbReference>
<keyword evidence="3" id="KW-0238">DNA-binding</keyword>
<evidence type="ECO:0000259" key="5">
    <source>
        <dbReference type="PROSITE" id="PS50931"/>
    </source>
</evidence>
<reference evidence="6 7" key="1">
    <citation type="submission" date="2018-06" db="EMBL/GenBank/DDBJ databases">
        <title>Paenibacillus imtechensis sp. nov.</title>
        <authorList>
            <person name="Pinnaka A.K."/>
            <person name="Singh H."/>
            <person name="Kaur M."/>
        </authorList>
    </citation>
    <scope>NUCLEOTIDE SEQUENCE [LARGE SCALE GENOMIC DNA]</scope>
    <source>
        <strain evidence="6 7">SMB1</strain>
    </source>
</reference>
<dbReference type="CDD" id="cd05466">
    <property type="entry name" value="PBP2_LTTR_substrate"/>
    <property type="match status" value="1"/>
</dbReference>
<protein>
    <submittedName>
        <fullName evidence="6">LysR family transcriptional regulator</fullName>
    </submittedName>
</protein>
<evidence type="ECO:0000313" key="6">
    <source>
        <dbReference type="EMBL" id="PZD94340.1"/>
    </source>
</evidence>
<dbReference type="RefSeq" id="WP_111148109.1">
    <property type="nucleotide sequence ID" value="NZ_QKRB01000053.1"/>
</dbReference>
<dbReference type="PANTHER" id="PTHR30126:SF40">
    <property type="entry name" value="HTH-TYPE TRANSCRIPTIONAL REGULATOR GLTR"/>
    <property type="match status" value="1"/>
</dbReference>
<comment type="caution">
    <text evidence="6">The sequence shown here is derived from an EMBL/GenBank/DDBJ whole genome shotgun (WGS) entry which is preliminary data.</text>
</comment>
<dbReference type="FunFam" id="1.10.10.10:FF:000001">
    <property type="entry name" value="LysR family transcriptional regulator"/>
    <property type="match status" value="1"/>
</dbReference>
<dbReference type="OrthoDB" id="2659059at2"/>
<name>A0A2W1L873_9BACL</name>
<evidence type="ECO:0000256" key="1">
    <source>
        <dbReference type="ARBA" id="ARBA00009437"/>
    </source>
</evidence>
<comment type="similarity">
    <text evidence="1">Belongs to the LysR transcriptional regulatory family.</text>
</comment>
<dbReference type="SUPFAM" id="SSF46785">
    <property type="entry name" value="Winged helix' DNA-binding domain"/>
    <property type="match status" value="1"/>
</dbReference>
<dbReference type="GO" id="GO:0000976">
    <property type="term" value="F:transcription cis-regulatory region binding"/>
    <property type="evidence" value="ECO:0007669"/>
    <property type="project" value="TreeGrafter"/>
</dbReference>
<dbReference type="PRINTS" id="PR00039">
    <property type="entry name" value="HTHLYSR"/>
</dbReference>
<sequence length="305" mass="34529">MLEELHIFAVVVEQSSLNKASVQLNLSQPALSRKIAKLEEELGVELFRRVGKRLELTKLGQLTYDYALEMRQRHFRFLQSLSEFGYAAKTSLMIGASLTTLQTTLPDLIQVLHEAHPEVDIKAVTGKTHEIVSLVRENKADIGLVASSIDDPALHCVPLFDDHLELVMPKCHYIADASGISMRITDLNGLPMILFAKGTWYRIMTDELFAKYDLKPDVRMEIDSFEAILRLMHTCRAATLLPKSYIRERMLADNDLTVIPVKELLGTKRTTSLIHHGSEDMNPAVRLWIDEIAAYFARRSMSQPV</sequence>
<dbReference type="Proteomes" id="UP000249522">
    <property type="component" value="Unassembled WGS sequence"/>
</dbReference>
<dbReference type="PANTHER" id="PTHR30126">
    <property type="entry name" value="HTH-TYPE TRANSCRIPTIONAL REGULATOR"/>
    <property type="match status" value="1"/>
</dbReference>
<dbReference type="InterPro" id="IPR000847">
    <property type="entry name" value="LysR_HTH_N"/>
</dbReference>
<dbReference type="PROSITE" id="PS50931">
    <property type="entry name" value="HTH_LYSR"/>
    <property type="match status" value="1"/>
</dbReference>
<organism evidence="6 7">
    <name type="scientific">Paenibacillus sambharensis</name>
    <dbReference type="NCBI Taxonomy" id="1803190"/>
    <lineage>
        <taxon>Bacteria</taxon>
        <taxon>Bacillati</taxon>
        <taxon>Bacillota</taxon>
        <taxon>Bacilli</taxon>
        <taxon>Bacillales</taxon>
        <taxon>Paenibacillaceae</taxon>
        <taxon>Paenibacillus</taxon>
    </lineage>
</organism>
<gene>
    <name evidence="6" type="ORF">DNH61_18190</name>
</gene>